<keyword evidence="2" id="KW-0732">Signal</keyword>
<sequence length="132" mass="14863">MSTMEWVVWCFSLAPGLIASLASQPDGVQNRWPSWRGELVDFLVRPVENAAFNTDESKDRSREHDGKIVESVTREDGNHRVGSREQEGRGRERCLRLLPSKGRRPASRGRSSPTLEFFSLFASIEMIALATS</sequence>
<reference evidence="3 4" key="1">
    <citation type="submission" date="2024-07" db="EMBL/GenBank/DDBJ databases">
        <title>Section-level genome sequencing and comparative genomics of Aspergillus sections Usti and Cavernicolus.</title>
        <authorList>
            <consortium name="Lawrence Berkeley National Laboratory"/>
            <person name="Nybo J.L."/>
            <person name="Vesth T.C."/>
            <person name="Theobald S."/>
            <person name="Frisvad J.C."/>
            <person name="Larsen T.O."/>
            <person name="Kjaerboelling I."/>
            <person name="Rothschild-Mancinelli K."/>
            <person name="Lyhne E.K."/>
            <person name="Kogle M.E."/>
            <person name="Barry K."/>
            <person name="Clum A."/>
            <person name="Na H."/>
            <person name="Ledsgaard L."/>
            <person name="Lin J."/>
            <person name="Lipzen A."/>
            <person name="Kuo A."/>
            <person name="Riley R."/>
            <person name="Mondo S."/>
            <person name="Labutti K."/>
            <person name="Haridas S."/>
            <person name="Pangalinan J."/>
            <person name="Salamov A.A."/>
            <person name="Simmons B.A."/>
            <person name="Magnuson J.K."/>
            <person name="Chen J."/>
            <person name="Drula E."/>
            <person name="Henrissat B."/>
            <person name="Wiebenga A."/>
            <person name="Lubbers R.J."/>
            <person name="Gomes A.C."/>
            <person name="Macurrencykelacurrency M.R."/>
            <person name="Stajich J."/>
            <person name="Grigoriev I.V."/>
            <person name="Mortensen U.H."/>
            <person name="De Vries R.P."/>
            <person name="Baker S.E."/>
            <person name="Andersen M.R."/>
        </authorList>
    </citation>
    <scope>NUCLEOTIDE SEQUENCE [LARGE SCALE GENOMIC DNA]</scope>
    <source>
        <strain evidence="3 4">CBS 449.75</strain>
    </source>
</reference>
<dbReference type="GeneID" id="98139571"/>
<protein>
    <recommendedName>
        <fullName evidence="5">Secreted protein</fullName>
    </recommendedName>
</protein>
<dbReference type="Proteomes" id="UP001610432">
    <property type="component" value="Unassembled WGS sequence"/>
</dbReference>
<evidence type="ECO:0000256" key="2">
    <source>
        <dbReference type="SAM" id="SignalP"/>
    </source>
</evidence>
<feature type="signal peptide" evidence="2">
    <location>
        <begin position="1"/>
        <end position="19"/>
    </location>
</feature>
<evidence type="ECO:0000313" key="4">
    <source>
        <dbReference type="Proteomes" id="UP001610432"/>
    </source>
</evidence>
<accession>A0ABR4LQP8</accession>
<dbReference type="RefSeq" id="XP_070885750.1">
    <property type="nucleotide sequence ID" value="XM_071024499.1"/>
</dbReference>
<evidence type="ECO:0000313" key="3">
    <source>
        <dbReference type="EMBL" id="KAL2866771.1"/>
    </source>
</evidence>
<dbReference type="EMBL" id="JBFXLQ010000023">
    <property type="protein sequence ID" value="KAL2866771.1"/>
    <property type="molecule type" value="Genomic_DNA"/>
</dbReference>
<feature type="region of interest" description="Disordered" evidence="1">
    <location>
        <begin position="53"/>
        <end position="111"/>
    </location>
</feature>
<name>A0ABR4LQP8_9EURO</name>
<feature type="compositionally biased region" description="Basic and acidic residues" evidence="1">
    <location>
        <begin position="55"/>
        <end position="95"/>
    </location>
</feature>
<evidence type="ECO:0000256" key="1">
    <source>
        <dbReference type="SAM" id="MobiDB-lite"/>
    </source>
</evidence>
<feature type="chain" id="PRO_5045168494" description="Secreted protein" evidence="2">
    <location>
        <begin position="20"/>
        <end position="132"/>
    </location>
</feature>
<keyword evidence="4" id="KW-1185">Reference proteome</keyword>
<comment type="caution">
    <text evidence="3">The sequence shown here is derived from an EMBL/GenBank/DDBJ whole genome shotgun (WGS) entry which is preliminary data.</text>
</comment>
<gene>
    <name evidence="3" type="ORF">BJX67DRAFT_127689</name>
</gene>
<evidence type="ECO:0008006" key="5">
    <source>
        <dbReference type="Google" id="ProtNLM"/>
    </source>
</evidence>
<proteinExistence type="predicted"/>
<organism evidence="3 4">
    <name type="scientific">Aspergillus lucknowensis</name>
    <dbReference type="NCBI Taxonomy" id="176173"/>
    <lineage>
        <taxon>Eukaryota</taxon>
        <taxon>Fungi</taxon>
        <taxon>Dikarya</taxon>
        <taxon>Ascomycota</taxon>
        <taxon>Pezizomycotina</taxon>
        <taxon>Eurotiomycetes</taxon>
        <taxon>Eurotiomycetidae</taxon>
        <taxon>Eurotiales</taxon>
        <taxon>Aspergillaceae</taxon>
        <taxon>Aspergillus</taxon>
        <taxon>Aspergillus subgen. Nidulantes</taxon>
    </lineage>
</organism>